<feature type="repeat" description="ANK" evidence="3">
    <location>
        <begin position="1256"/>
        <end position="1288"/>
    </location>
</feature>
<feature type="repeat" description="ANK" evidence="3">
    <location>
        <begin position="1058"/>
        <end position="1090"/>
    </location>
</feature>
<evidence type="ECO:0000313" key="8">
    <source>
        <dbReference type="Proteomes" id="UP001313282"/>
    </source>
</evidence>
<evidence type="ECO:0000256" key="5">
    <source>
        <dbReference type="SAM" id="Phobius"/>
    </source>
</evidence>
<organism evidence="7 8">
    <name type="scientific">Orbilia javanica</name>
    <dbReference type="NCBI Taxonomy" id="47235"/>
    <lineage>
        <taxon>Eukaryota</taxon>
        <taxon>Fungi</taxon>
        <taxon>Dikarya</taxon>
        <taxon>Ascomycota</taxon>
        <taxon>Pezizomycotina</taxon>
        <taxon>Orbiliomycetes</taxon>
        <taxon>Orbiliales</taxon>
        <taxon>Orbiliaceae</taxon>
        <taxon>Orbilia</taxon>
    </lineage>
</organism>
<feature type="repeat" description="ANK" evidence="3">
    <location>
        <begin position="1376"/>
        <end position="1408"/>
    </location>
</feature>
<name>A0AAN8MY92_9PEZI</name>
<dbReference type="Pfam" id="PF00023">
    <property type="entry name" value="Ank"/>
    <property type="match status" value="1"/>
</dbReference>
<keyword evidence="5" id="KW-0812">Transmembrane</keyword>
<keyword evidence="5" id="KW-1133">Transmembrane helix</keyword>
<dbReference type="Gene3D" id="1.25.40.20">
    <property type="entry name" value="Ankyrin repeat-containing domain"/>
    <property type="match status" value="6"/>
</dbReference>
<feature type="repeat" description="ANK" evidence="3">
    <location>
        <begin position="1223"/>
        <end position="1255"/>
    </location>
</feature>
<keyword evidence="6" id="KW-0732">Signal</keyword>
<feature type="transmembrane region" description="Helical" evidence="5">
    <location>
        <begin position="59"/>
        <end position="80"/>
    </location>
</feature>
<sequence>MTTALGLILILVSLPYSRAFEWDDFTNNLATDLAPLITLFGEQVTKQFLSESLSIWDNIIFAMAPLGILTAVVSAIRVCGNASLRAFIGRAQESPGTAEVELTSCTSETTSELWHEEGIARVFGAPQILQVVKVKSDDMFYEDTDKTAGIFLFSDACGPGELPTDEIADVDPKLAGTSSPRPRPIRPWRLVKGTEHDSEKAHQHHPNLSLNIGIKRQPKKFTYAAAVFGIILQIGVMVYAGIITYKFPDEFKKGEDSVGSHAFPLTFAGTVLLCLGMFLCAYIVEQTTHEVYYEQKQPEQDVAEMYWVQPGGQKIGDQVFGSFIGFSDDYRYIKSSRAGSRNRFDGVLWITVIVTIFGFFIQFIGLREAHSSVIMAQLGATLLMSVIRAGLRSQRMTKETDILKREGQNDYRNLLQGHELDFLATKLEDVETLFVNPKQDGASPGQSGISNGHVPGTPAPTPQTTGNAVRALKARARLARLTSEEEYGLNWKDIQVRDIALQLQTVIEGVMETFSTKLKDQNVRDYSWPIDISSTLKPSVGTVTPIGHRPANKTTAEIFPLRLRKEGIAWKIDFSDLEALLGIWAWSLLRYKADGNSNYRLDKRNIRLIAVAPGSSLDETKTWYHVWIQRRSVLEELGNIDRSKPVWTIQNRPLFGCQVSREAGPATQPLYVTTQNTTLSMCAHDIFISFLGNLLQNIDEIGGKTDTRTPFDSQNAFLLRNSQIEEVANLFENSGLGSREDAYMCTIPMLVRDAKLPGIKEVLSAAQDQVSTYKNDGKWKDAELLLQWMCYSSDVVAVETETVYLMLGEFYRMAMRHEEQDIRLVGFEGLCKMVERASQLPDQDSDIAKLVRQYGWIGLQIAAEIQDDVQKDALKQSGVKEDLVPDYTDASQLWEWGKKGDMTVARYLIGRKDYDVDEEKDNDGRTALSWAAQNGNIEIATLLLENNANRNLGDSNQKTPLSYAAENGCDSIVDLLLKGDTTSINTSTNDYGRTPLMLAARNGHETVVEILLGTLHVNIDVRDVEGRTAMAHAVSEGHQRILELLIDAGADVNAVDNDAETTLRMAVLGSHLNIADFLVKNGADVNAINNAGEAAIHIAVEKGYQETIDLLIKNGANVNVKSKAGSVALQVAAANGYREIVGLLLRSRADVNAKGPEGVTALQKAAEKGYQEIVDLLIRNKADVNTKDREGVTALQAAAENGYGEIVNLLIQNGGDVTAINWMSTTALHHAAEKGHKGIVDMLLHHGANVNNREKGGRTALQKAAFNGHREIVETLIEHGADVNLGFRPPIKAAAKAGHLELVKILINKGADVNACSQTVLKVAAKGGYLEIAKLLLENGADIQANKGIALLRAIKKGHREMIKFLIDNGADVNADDGSPVHLAAREGDIELLQLLLDHGATPDTSEGAALRDSVWRGHLKVVKLLLDNGADINTYNGGPLQDSIKRGHRDITNLLLSYHNADANVEDTAAPKGVVMQEENGAAKPLVSRKLNVNLRNPGGETALLIASMQGEEDLVELLIGKDFNADVNIGDRFGKTALDRAREKGHTKIVKLLQQNGAMPGKPPNTPPSLLFDD</sequence>
<keyword evidence="8" id="KW-1185">Reference proteome</keyword>
<dbReference type="Pfam" id="PF12796">
    <property type="entry name" value="Ank_2"/>
    <property type="match status" value="7"/>
</dbReference>
<protein>
    <submittedName>
        <fullName evidence="7">Uncharacterized protein</fullName>
    </submittedName>
</protein>
<proteinExistence type="predicted"/>
<accession>A0AAN8MY92</accession>
<evidence type="ECO:0000256" key="1">
    <source>
        <dbReference type="ARBA" id="ARBA00022737"/>
    </source>
</evidence>
<feature type="transmembrane region" description="Helical" evidence="5">
    <location>
        <begin position="346"/>
        <end position="366"/>
    </location>
</feature>
<evidence type="ECO:0000256" key="6">
    <source>
        <dbReference type="SAM" id="SignalP"/>
    </source>
</evidence>
<feature type="repeat" description="ANK" evidence="3">
    <location>
        <begin position="991"/>
        <end position="1012"/>
    </location>
</feature>
<feature type="region of interest" description="Disordered" evidence="4">
    <location>
        <begin position="439"/>
        <end position="465"/>
    </location>
</feature>
<keyword evidence="1" id="KW-0677">Repeat</keyword>
<dbReference type="InterPro" id="IPR002110">
    <property type="entry name" value="Ankyrin_rpt"/>
</dbReference>
<feature type="transmembrane region" description="Helical" evidence="5">
    <location>
        <begin position="262"/>
        <end position="284"/>
    </location>
</feature>
<reference evidence="7 8" key="1">
    <citation type="submission" date="2019-10" db="EMBL/GenBank/DDBJ databases">
        <authorList>
            <person name="Palmer J.M."/>
        </authorList>
    </citation>
    <scope>NUCLEOTIDE SEQUENCE [LARGE SCALE GENOMIC DNA]</scope>
    <source>
        <strain evidence="7 8">TWF718</strain>
    </source>
</reference>
<feature type="repeat" description="ANK" evidence="3">
    <location>
        <begin position="923"/>
        <end position="955"/>
    </location>
</feature>
<dbReference type="InterPro" id="IPR036770">
    <property type="entry name" value="Ankyrin_rpt-contain_sf"/>
</dbReference>
<evidence type="ECO:0000256" key="4">
    <source>
        <dbReference type="SAM" id="MobiDB-lite"/>
    </source>
</evidence>
<feature type="repeat" description="ANK" evidence="3">
    <location>
        <begin position="1025"/>
        <end position="1057"/>
    </location>
</feature>
<feature type="repeat" description="ANK" evidence="3">
    <location>
        <begin position="1346"/>
        <end position="1378"/>
    </location>
</feature>
<feature type="repeat" description="ANK" evidence="3">
    <location>
        <begin position="1316"/>
        <end position="1348"/>
    </location>
</feature>
<dbReference type="PRINTS" id="PR01415">
    <property type="entry name" value="ANKYRIN"/>
</dbReference>
<dbReference type="PANTHER" id="PTHR24173">
    <property type="entry name" value="ANKYRIN REPEAT CONTAINING"/>
    <property type="match status" value="1"/>
</dbReference>
<dbReference type="PROSITE" id="PS50297">
    <property type="entry name" value="ANK_REP_REGION"/>
    <property type="match status" value="15"/>
</dbReference>
<feature type="repeat" description="ANK" evidence="3">
    <location>
        <begin position="1406"/>
        <end position="1438"/>
    </location>
</feature>
<evidence type="ECO:0000256" key="2">
    <source>
        <dbReference type="ARBA" id="ARBA00023043"/>
    </source>
</evidence>
<dbReference type="PANTHER" id="PTHR24173:SF74">
    <property type="entry name" value="ANKYRIN REPEAT DOMAIN-CONTAINING PROTEIN 16"/>
    <property type="match status" value="1"/>
</dbReference>
<feature type="signal peptide" evidence="6">
    <location>
        <begin position="1"/>
        <end position="19"/>
    </location>
</feature>
<dbReference type="SUPFAM" id="SSF48403">
    <property type="entry name" value="Ankyrin repeat"/>
    <property type="match status" value="2"/>
</dbReference>
<evidence type="ECO:0000313" key="7">
    <source>
        <dbReference type="EMBL" id="KAK6339219.1"/>
    </source>
</evidence>
<feature type="repeat" description="ANK" evidence="3">
    <location>
        <begin position="1157"/>
        <end position="1189"/>
    </location>
</feature>
<gene>
    <name evidence="7" type="ORF">TWF718_008641</name>
</gene>
<feature type="repeat" description="ANK" evidence="3">
    <location>
        <begin position="1190"/>
        <end position="1222"/>
    </location>
</feature>
<dbReference type="PROSITE" id="PS50088">
    <property type="entry name" value="ANK_REPEAT"/>
    <property type="match status" value="15"/>
</dbReference>
<dbReference type="SMART" id="SM00248">
    <property type="entry name" value="ANK"/>
    <property type="match status" value="19"/>
</dbReference>
<keyword evidence="5" id="KW-0472">Membrane</keyword>
<feature type="repeat" description="ANK" evidence="3">
    <location>
        <begin position="1091"/>
        <end position="1123"/>
    </location>
</feature>
<evidence type="ECO:0000256" key="3">
    <source>
        <dbReference type="PROSITE-ProRule" id="PRU00023"/>
    </source>
</evidence>
<feature type="repeat" description="ANK" evidence="3">
    <location>
        <begin position="1286"/>
        <end position="1318"/>
    </location>
</feature>
<comment type="caution">
    <text evidence="7">The sequence shown here is derived from an EMBL/GenBank/DDBJ whole genome shotgun (WGS) entry which is preliminary data.</text>
</comment>
<feature type="transmembrane region" description="Helical" evidence="5">
    <location>
        <begin position="221"/>
        <end position="242"/>
    </location>
</feature>
<dbReference type="EMBL" id="JAVHNR010000006">
    <property type="protein sequence ID" value="KAK6339219.1"/>
    <property type="molecule type" value="Genomic_DNA"/>
</dbReference>
<keyword evidence="2 3" id="KW-0040">ANK repeat</keyword>
<dbReference type="Proteomes" id="UP001313282">
    <property type="component" value="Unassembled WGS sequence"/>
</dbReference>
<feature type="repeat" description="ANK" evidence="3">
    <location>
        <begin position="1124"/>
        <end position="1156"/>
    </location>
</feature>
<feature type="chain" id="PRO_5043037994" evidence="6">
    <location>
        <begin position="20"/>
        <end position="1576"/>
    </location>
</feature>